<organism evidence="3">
    <name type="scientific">hydrothermal vent metagenome</name>
    <dbReference type="NCBI Taxonomy" id="652676"/>
    <lineage>
        <taxon>unclassified sequences</taxon>
        <taxon>metagenomes</taxon>
        <taxon>ecological metagenomes</taxon>
    </lineage>
</organism>
<dbReference type="PANTHER" id="PTHR44154:SF1">
    <property type="entry name" value="QUINONE OXIDOREDUCTASE"/>
    <property type="match status" value="1"/>
</dbReference>
<sequence>MQAVYIEAHGGPEVLTFGERPEPQVQAGEVKIRVKATALNRLDLYTRDGGRGLEREFPPPLILGGDCAGEVAECGDGVAGFKPGDRVVVNPRLSCMQCAPCLAGQDDLCRGSRFLGTAIDGSYAEFISIPAANAHLLADSVPFEQAAAAPTTYLPVWNMLVRRLQLKSWQTVLVLSASAGVGTAAIQVAKDVIGAKVIATTSSPEKATKATELGADVVINYKEEDIRERVREITGGAGVDCVVDHVGADFFVPAFASLRTGGRYGICGATTGLRTELHLGLLFSQQKEIYGVYMGTKEDMREIVELMNRGAIKPVVDRTFPLAEVAAAHTYMGETSFFGKLILTQ</sequence>
<dbReference type="InterPro" id="IPR036291">
    <property type="entry name" value="NAD(P)-bd_dom_sf"/>
</dbReference>
<dbReference type="GO" id="GO:0004022">
    <property type="term" value="F:alcohol dehydrogenase (NAD+) activity"/>
    <property type="evidence" value="ECO:0007669"/>
    <property type="project" value="UniProtKB-EC"/>
</dbReference>
<reference evidence="3" key="1">
    <citation type="submission" date="2015-10" db="EMBL/GenBank/DDBJ databases">
        <authorList>
            <person name="Gilbert D.G."/>
        </authorList>
    </citation>
    <scope>NUCLEOTIDE SEQUENCE</scope>
</reference>
<dbReference type="InterPro" id="IPR011032">
    <property type="entry name" value="GroES-like_sf"/>
</dbReference>
<evidence type="ECO:0000313" key="3">
    <source>
        <dbReference type="EMBL" id="CUV03247.1"/>
    </source>
</evidence>
<dbReference type="Pfam" id="PF00107">
    <property type="entry name" value="ADH_zinc_N"/>
    <property type="match status" value="1"/>
</dbReference>
<feature type="domain" description="Enoyl reductase (ER)" evidence="2">
    <location>
        <begin position="10"/>
        <end position="343"/>
    </location>
</feature>
<evidence type="ECO:0000256" key="1">
    <source>
        <dbReference type="ARBA" id="ARBA00022857"/>
    </source>
</evidence>
<keyword evidence="1" id="KW-0521">NADP</keyword>
<dbReference type="Gene3D" id="3.90.180.10">
    <property type="entry name" value="Medium-chain alcohol dehydrogenases, catalytic domain"/>
    <property type="match status" value="1"/>
</dbReference>
<dbReference type="PANTHER" id="PTHR44154">
    <property type="entry name" value="QUINONE OXIDOREDUCTASE"/>
    <property type="match status" value="1"/>
</dbReference>
<keyword evidence="3" id="KW-0560">Oxidoreductase</keyword>
<dbReference type="SUPFAM" id="SSF50129">
    <property type="entry name" value="GroES-like"/>
    <property type="match status" value="1"/>
</dbReference>
<dbReference type="EMBL" id="FAXA01000385">
    <property type="protein sequence ID" value="CUV03247.1"/>
    <property type="molecule type" value="Genomic_DNA"/>
</dbReference>
<evidence type="ECO:0000259" key="2">
    <source>
        <dbReference type="SMART" id="SM00829"/>
    </source>
</evidence>
<dbReference type="SMART" id="SM00829">
    <property type="entry name" value="PKS_ER"/>
    <property type="match status" value="1"/>
</dbReference>
<dbReference type="Pfam" id="PF08240">
    <property type="entry name" value="ADH_N"/>
    <property type="match status" value="1"/>
</dbReference>
<protein>
    <submittedName>
        <fullName evidence="3">Alcohol dehydrogenase</fullName>
        <ecNumber evidence="3">1.1.1.1</ecNumber>
    </submittedName>
</protein>
<dbReference type="InterPro" id="IPR013154">
    <property type="entry name" value="ADH-like_N"/>
</dbReference>
<dbReference type="SUPFAM" id="SSF51735">
    <property type="entry name" value="NAD(P)-binding Rossmann-fold domains"/>
    <property type="match status" value="1"/>
</dbReference>
<dbReference type="InterPro" id="IPR020843">
    <property type="entry name" value="ER"/>
</dbReference>
<dbReference type="InterPro" id="IPR013149">
    <property type="entry name" value="ADH-like_C"/>
</dbReference>
<name>A0A161K850_9ZZZZ</name>
<dbReference type="InterPro" id="IPR051603">
    <property type="entry name" value="Zinc-ADH_QOR/CCCR"/>
</dbReference>
<proteinExistence type="predicted"/>
<dbReference type="EC" id="1.1.1.1" evidence="3"/>
<accession>A0A161K850</accession>
<gene>
    <name evidence="3" type="ORF">MGWOODY_Clf1427</name>
</gene>
<dbReference type="AlphaFoldDB" id="A0A161K850"/>